<feature type="compositionally biased region" description="Low complexity" evidence="8">
    <location>
        <begin position="519"/>
        <end position="541"/>
    </location>
</feature>
<dbReference type="InterPro" id="IPR009010">
    <property type="entry name" value="Asp_de-COase-like_dom_sf"/>
</dbReference>
<dbReference type="InterPro" id="IPR023173">
    <property type="entry name" value="NADPH_Cyt_P450_Rdtase_alpha"/>
</dbReference>
<evidence type="ECO:0000313" key="11">
    <source>
        <dbReference type="Proteomes" id="UP000271683"/>
    </source>
</evidence>
<evidence type="ECO:0000256" key="1">
    <source>
        <dbReference type="ARBA" id="ARBA00001917"/>
    </source>
</evidence>
<dbReference type="InterPro" id="IPR008254">
    <property type="entry name" value="Flavodoxin/NO_synth"/>
</dbReference>
<evidence type="ECO:0000259" key="9">
    <source>
        <dbReference type="PROSITE" id="PS50902"/>
    </source>
</evidence>
<reference evidence="10 11" key="1">
    <citation type="submission" date="2018-11" db="EMBL/GenBank/DDBJ databases">
        <title>Sequencing the genomes of 1000 actinobacteria strains.</title>
        <authorList>
            <person name="Klenk H.-P."/>
        </authorList>
    </citation>
    <scope>NUCLEOTIDE SEQUENCE [LARGE SCALE GENOMIC DNA]</scope>
    <source>
        <strain evidence="10 11">DSM 43634</strain>
    </source>
</reference>
<evidence type="ECO:0000256" key="7">
    <source>
        <dbReference type="ARBA" id="ARBA00023002"/>
    </source>
</evidence>
<dbReference type="GO" id="GO:0016491">
    <property type="term" value="F:oxidoreductase activity"/>
    <property type="evidence" value="ECO:0007669"/>
    <property type="project" value="UniProtKB-KW"/>
</dbReference>
<dbReference type="Pfam" id="PF00667">
    <property type="entry name" value="FAD_binding_1"/>
    <property type="match status" value="1"/>
</dbReference>
<feature type="region of interest" description="Disordered" evidence="8">
    <location>
        <begin position="133"/>
        <end position="171"/>
    </location>
</feature>
<evidence type="ECO:0000256" key="8">
    <source>
        <dbReference type="SAM" id="MobiDB-lite"/>
    </source>
</evidence>
<dbReference type="Gene3D" id="1.20.990.10">
    <property type="entry name" value="NADPH-cytochrome p450 Reductase, Chain A, domain 3"/>
    <property type="match status" value="1"/>
</dbReference>
<dbReference type="InterPro" id="IPR003097">
    <property type="entry name" value="CysJ-like_FAD-binding"/>
</dbReference>
<feature type="compositionally biased region" description="Basic and acidic residues" evidence="8">
    <location>
        <begin position="137"/>
        <end position="168"/>
    </location>
</feature>
<keyword evidence="5" id="KW-0274">FAD</keyword>
<keyword evidence="3" id="KW-0285">Flavoprotein</keyword>
<dbReference type="AlphaFoldDB" id="A0A3N1GET7"/>
<keyword evidence="7" id="KW-0560">Oxidoreductase</keyword>
<dbReference type="InterPro" id="IPR001094">
    <property type="entry name" value="Flavdoxin-like"/>
</dbReference>
<evidence type="ECO:0000256" key="2">
    <source>
        <dbReference type="ARBA" id="ARBA00001974"/>
    </source>
</evidence>
<feature type="compositionally biased region" description="Low complexity" evidence="8">
    <location>
        <begin position="548"/>
        <end position="569"/>
    </location>
</feature>
<dbReference type="PANTHER" id="PTHR19384">
    <property type="entry name" value="NITRIC OXIDE SYNTHASE-RELATED"/>
    <property type="match status" value="1"/>
</dbReference>
<comment type="caution">
    <text evidence="10">The sequence shown here is derived from an EMBL/GenBank/DDBJ whole genome shotgun (WGS) entry which is preliminary data.</text>
</comment>
<dbReference type="EMBL" id="RJKL01000001">
    <property type="protein sequence ID" value="ROP28666.1"/>
    <property type="molecule type" value="Genomic_DNA"/>
</dbReference>
<evidence type="ECO:0000256" key="4">
    <source>
        <dbReference type="ARBA" id="ARBA00022643"/>
    </source>
</evidence>
<dbReference type="SUPFAM" id="SSF52218">
    <property type="entry name" value="Flavoproteins"/>
    <property type="match status" value="1"/>
</dbReference>
<feature type="domain" description="Flavodoxin-like" evidence="9">
    <location>
        <begin position="178"/>
        <end position="316"/>
    </location>
</feature>
<organism evidence="10 11">
    <name type="scientific">Couchioplanes caeruleus</name>
    <dbReference type="NCBI Taxonomy" id="56438"/>
    <lineage>
        <taxon>Bacteria</taxon>
        <taxon>Bacillati</taxon>
        <taxon>Actinomycetota</taxon>
        <taxon>Actinomycetes</taxon>
        <taxon>Micromonosporales</taxon>
        <taxon>Micromonosporaceae</taxon>
        <taxon>Couchioplanes</taxon>
    </lineage>
</organism>
<evidence type="ECO:0000313" key="10">
    <source>
        <dbReference type="EMBL" id="ROP28666.1"/>
    </source>
</evidence>
<sequence>MPGNCFAPFHWNDLFGEHLSINAVTSDAVDPVSFQPELKVCAVALARVTAPAAALAPVGTSPLPALRGALGLDPAVPPLSAGQRHYLAGFMTALATAPPAPGAAPVLPDNAPFDPDTVLWLNGLLAGAYARTPGEAGDERATGAAGDERATGAAGDERATGAAGDERASVPAEPAAEVHVLWASQTGNAEEFARTVAARLSEAGLRPVLRGMDTTAVDALGATADLLVVTSTYGDGEAPDNGDKFWRSLEADDAPRLDGRRYAVLAFGDSSYDDFCGHGRRLDSRLHDLGAARLIRRVDCEPDYEQAAAAWLDRVIVALRGTPAPVAAPTKATPLTAVLTGSCRLSLPGSAKDVRRFTFDTGGGLDYEAGDALGVWPANRPDLVIEWLAATGLHPDDAIEIPGLGPTRLEDALRKQLDITRITGRLLRFVADRTGDPHLKTLLRPGNTGELATWTRSRQALDVIAHRPVRATAADSPSCARTASSRISTWPSPGTNAPRSTSRTACGNTAPGSGTGCRTAPTSTSAATPAGWLATSTAPCTTSPPPTGGSTPTPRTPTSTNCPPTSATSVTCTDRASGRGRAG</sequence>
<protein>
    <submittedName>
        <fullName evidence="10">Molybdopterin dinucleotide binding protein</fullName>
    </submittedName>
</protein>
<feature type="region of interest" description="Disordered" evidence="8">
    <location>
        <begin position="471"/>
        <end position="583"/>
    </location>
</feature>
<keyword evidence="6" id="KW-0521">NADP</keyword>
<dbReference type="PRINTS" id="PR00369">
    <property type="entry name" value="FLAVODOXIN"/>
</dbReference>
<dbReference type="Pfam" id="PF00258">
    <property type="entry name" value="Flavodoxin_1"/>
    <property type="match status" value="1"/>
</dbReference>
<dbReference type="Gene3D" id="2.40.40.20">
    <property type="match status" value="1"/>
</dbReference>
<dbReference type="SUPFAM" id="SSF50692">
    <property type="entry name" value="ADC-like"/>
    <property type="match status" value="1"/>
</dbReference>
<accession>A0A3N1GET7</accession>
<comment type="cofactor">
    <cofactor evidence="1">
        <name>FMN</name>
        <dbReference type="ChEBI" id="CHEBI:58210"/>
    </cofactor>
</comment>
<evidence type="ECO:0000256" key="3">
    <source>
        <dbReference type="ARBA" id="ARBA00022630"/>
    </source>
</evidence>
<dbReference type="InterPro" id="IPR029039">
    <property type="entry name" value="Flavoprotein-like_sf"/>
</dbReference>
<dbReference type="SUPFAM" id="SSF63380">
    <property type="entry name" value="Riboflavin synthase domain-like"/>
    <property type="match status" value="1"/>
</dbReference>
<comment type="cofactor">
    <cofactor evidence="2">
        <name>FAD</name>
        <dbReference type="ChEBI" id="CHEBI:57692"/>
    </cofactor>
</comment>
<gene>
    <name evidence="10" type="ORF">EDD30_1435</name>
</gene>
<dbReference type="PANTHER" id="PTHR19384:SF128">
    <property type="entry name" value="NADPH OXIDOREDUCTASE A"/>
    <property type="match status" value="1"/>
</dbReference>
<evidence type="ECO:0000256" key="5">
    <source>
        <dbReference type="ARBA" id="ARBA00022827"/>
    </source>
</evidence>
<evidence type="ECO:0000256" key="6">
    <source>
        <dbReference type="ARBA" id="ARBA00022857"/>
    </source>
</evidence>
<keyword evidence="4" id="KW-0288">FMN</keyword>
<dbReference type="GO" id="GO:0010181">
    <property type="term" value="F:FMN binding"/>
    <property type="evidence" value="ECO:0007669"/>
    <property type="project" value="InterPro"/>
</dbReference>
<dbReference type="Proteomes" id="UP000271683">
    <property type="component" value="Unassembled WGS sequence"/>
</dbReference>
<dbReference type="Gene3D" id="2.40.30.10">
    <property type="entry name" value="Translation factors"/>
    <property type="match status" value="1"/>
</dbReference>
<proteinExistence type="predicted"/>
<dbReference type="Gene3D" id="3.40.50.360">
    <property type="match status" value="1"/>
</dbReference>
<dbReference type="GO" id="GO:0005829">
    <property type="term" value="C:cytosol"/>
    <property type="evidence" value="ECO:0007669"/>
    <property type="project" value="TreeGrafter"/>
</dbReference>
<feature type="compositionally biased region" description="Polar residues" evidence="8">
    <location>
        <begin position="479"/>
        <end position="512"/>
    </location>
</feature>
<name>A0A3N1GET7_9ACTN</name>
<dbReference type="PROSITE" id="PS50902">
    <property type="entry name" value="FLAVODOXIN_LIKE"/>
    <property type="match status" value="1"/>
</dbReference>
<dbReference type="InterPro" id="IPR017938">
    <property type="entry name" value="Riboflavin_synthase-like_b-brl"/>
</dbReference>
<dbReference type="GO" id="GO:0050660">
    <property type="term" value="F:flavin adenine dinucleotide binding"/>
    <property type="evidence" value="ECO:0007669"/>
    <property type="project" value="TreeGrafter"/>
</dbReference>